<feature type="compositionally biased region" description="Polar residues" evidence="6">
    <location>
        <begin position="17"/>
        <end position="35"/>
    </location>
</feature>
<comment type="similarity">
    <text evidence="3">Belongs to the DIF1/spd1 family.</text>
</comment>
<dbReference type="AlphaFoldDB" id="A0A6A6UGE4"/>
<evidence type="ECO:0000256" key="6">
    <source>
        <dbReference type="SAM" id="MobiDB-lite"/>
    </source>
</evidence>
<protein>
    <submittedName>
        <fullName evidence="7">Uncharacterized protein</fullName>
    </submittedName>
</protein>
<dbReference type="InterPro" id="IPR013900">
    <property type="entry name" value="RNR_inhibitor"/>
</dbReference>
<dbReference type="PANTHER" id="PTHR28081:SF1">
    <property type="entry name" value="DAMAGE-REGULATED IMPORT FACILITATOR 1"/>
    <property type="match status" value="1"/>
</dbReference>
<dbReference type="GO" id="GO:0005634">
    <property type="term" value="C:nucleus"/>
    <property type="evidence" value="ECO:0007669"/>
    <property type="project" value="UniProtKB-SubCell"/>
</dbReference>
<dbReference type="GO" id="GO:0005737">
    <property type="term" value="C:cytoplasm"/>
    <property type="evidence" value="ECO:0007669"/>
    <property type="project" value="UniProtKB-SubCell"/>
</dbReference>
<evidence type="ECO:0000313" key="7">
    <source>
        <dbReference type="EMBL" id="KAF2671262.1"/>
    </source>
</evidence>
<proteinExistence type="inferred from homology"/>
<keyword evidence="5" id="KW-0539">Nucleus</keyword>
<name>A0A6A6UGE4_9PEZI</name>
<organism evidence="7 8">
    <name type="scientific">Microthyrium microscopicum</name>
    <dbReference type="NCBI Taxonomy" id="703497"/>
    <lineage>
        <taxon>Eukaryota</taxon>
        <taxon>Fungi</taxon>
        <taxon>Dikarya</taxon>
        <taxon>Ascomycota</taxon>
        <taxon>Pezizomycotina</taxon>
        <taxon>Dothideomycetes</taxon>
        <taxon>Dothideomycetes incertae sedis</taxon>
        <taxon>Microthyriales</taxon>
        <taxon>Microthyriaceae</taxon>
        <taxon>Microthyrium</taxon>
    </lineage>
</organism>
<dbReference type="Proteomes" id="UP000799302">
    <property type="component" value="Unassembled WGS sequence"/>
</dbReference>
<dbReference type="OrthoDB" id="4072855at2759"/>
<dbReference type="PANTHER" id="PTHR28081">
    <property type="entry name" value="DAMAGE-REGULATED IMPORT FACILITATOR 1-RELATED"/>
    <property type="match status" value="1"/>
</dbReference>
<evidence type="ECO:0000256" key="3">
    <source>
        <dbReference type="ARBA" id="ARBA00005459"/>
    </source>
</evidence>
<dbReference type="EMBL" id="MU004233">
    <property type="protein sequence ID" value="KAF2671262.1"/>
    <property type="molecule type" value="Genomic_DNA"/>
</dbReference>
<reference evidence="7" key="1">
    <citation type="journal article" date="2020" name="Stud. Mycol.">
        <title>101 Dothideomycetes genomes: a test case for predicting lifestyles and emergence of pathogens.</title>
        <authorList>
            <person name="Haridas S."/>
            <person name="Albert R."/>
            <person name="Binder M."/>
            <person name="Bloem J."/>
            <person name="Labutti K."/>
            <person name="Salamov A."/>
            <person name="Andreopoulos B."/>
            <person name="Baker S."/>
            <person name="Barry K."/>
            <person name="Bills G."/>
            <person name="Bluhm B."/>
            <person name="Cannon C."/>
            <person name="Castanera R."/>
            <person name="Culley D."/>
            <person name="Daum C."/>
            <person name="Ezra D."/>
            <person name="Gonzalez J."/>
            <person name="Henrissat B."/>
            <person name="Kuo A."/>
            <person name="Liang C."/>
            <person name="Lipzen A."/>
            <person name="Lutzoni F."/>
            <person name="Magnuson J."/>
            <person name="Mondo S."/>
            <person name="Nolan M."/>
            <person name="Ohm R."/>
            <person name="Pangilinan J."/>
            <person name="Park H.-J."/>
            <person name="Ramirez L."/>
            <person name="Alfaro M."/>
            <person name="Sun H."/>
            <person name="Tritt A."/>
            <person name="Yoshinaga Y."/>
            <person name="Zwiers L.-H."/>
            <person name="Turgeon B."/>
            <person name="Goodwin S."/>
            <person name="Spatafora J."/>
            <person name="Crous P."/>
            <person name="Grigoriev I."/>
        </authorList>
    </citation>
    <scope>NUCLEOTIDE SEQUENCE</scope>
    <source>
        <strain evidence="7">CBS 115976</strain>
    </source>
</reference>
<dbReference type="GO" id="GO:0008104">
    <property type="term" value="P:intracellular protein localization"/>
    <property type="evidence" value="ECO:0007669"/>
    <property type="project" value="TreeGrafter"/>
</dbReference>
<keyword evidence="4" id="KW-0963">Cytoplasm</keyword>
<evidence type="ECO:0000256" key="2">
    <source>
        <dbReference type="ARBA" id="ARBA00004496"/>
    </source>
</evidence>
<evidence type="ECO:0000256" key="1">
    <source>
        <dbReference type="ARBA" id="ARBA00004123"/>
    </source>
</evidence>
<dbReference type="GO" id="GO:1990846">
    <property type="term" value="F:ribonucleoside-diphosphate reductase inhibitor activity"/>
    <property type="evidence" value="ECO:0007669"/>
    <property type="project" value="TreeGrafter"/>
</dbReference>
<comment type="subcellular location">
    <subcellularLocation>
        <location evidence="2">Cytoplasm</location>
    </subcellularLocation>
    <subcellularLocation>
        <location evidence="1">Nucleus</location>
    </subcellularLocation>
</comment>
<dbReference type="Pfam" id="PF08591">
    <property type="entry name" value="RNR_inhib"/>
    <property type="match status" value="1"/>
</dbReference>
<gene>
    <name evidence="7" type="ORF">BT63DRAFT_423468</name>
</gene>
<sequence length="242" mass="26739">MARKTADRHQHKRAYQPQITSFFSGTTSTNATNAGQERAPTLTPAVQSSLLSVGMRIRKAVPEGYKTHKTSLFKDPSPLAPIASYQASSRSNVTPPRPQGLQPFCGLHKVGGLGIQNSQLDDMDSYGMSYGGANDNNLWWPGSQDSNASVAGDHGILIRYIPQNKRRMDDQDHSDGEDVDEEIRFNPTFPGVESQYPGRQFAIPRSRRKEQESFSISRDSVDIDFEDAPFLKPFGEVSMGGM</sequence>
<evidence type="ECO:0000313" key="8">
    <source>
        <dbReference type="Proteomes" id="UP000799302"/>
    </source>
</evidence>
<accession>A0A6A6UGE4</accession>
<feature type="region of interest" description="Disordered" evidence="6">
    <location>
        <begin position="1"/>
        <end position="38"/>
    </location>
</feature>
<evidence type="ECO:0000256" key="5">
    <source>
        <dbReference type="ARBA" id="ARBA00023242"/>
    </source>
</evidence>
<evidence type="ECO:0000256" key="4">
    <source>
        <dbReference type="ARBA" id="ARBA00022490"/>
    </source>
</evidence>
<keyword evidence="8" id="KW-1185">Reference proteome</keyword>